<dbReference type="PROSITE" id="PS50011">
    <property type="entry name" value="PROTEIN_KINASE_DOM"/>
    <property type="match status" value="1"/>
</dbReference>
<evidence type="ECO:0000313" key="9">
    <source>
        <dbReference type="EMBL" id="NKZ00457.1"/>
    </source>
</evidence>
<dbReference type="GO" id="GO:0005524">
    <property type="term" value="F:ATP binding"/>
    <property type="evidence" value="ECO:0007669"/>
    <property type="project" value="UniProtKB-UniRule"/>
</dbReference>
<feature type="transmembrane region" description="Helical" evidence="7">
    <location>
        <begin position="377"/>
        <end position="403"/>
    </location>
</feature>
<dbReference type="GO" id="GO:0004674">
    <property type="term" value="F:protein serine/threonine kinase activity"/>
    <property type="evidence" value="ECO:0007669"/>
    <property type="project" value="TreeGrafter"/>
</dbReference>
<evidence type="ECO:0000313" key="10">
    <source>
        <dbReference type="Proteomes" id="UP000553209"/>
    </source>
</evidence>
<dbReference type="InterPro" id="IPR000719">
    <property type="entry name" value="Prot_kinase_dom"/>
</dbReference>
<keyword evidence="7" id="KW-0812">Transmembrane</keyword>
<proteinExistence type="predicted"/>
<feature type="transmembrane region" description="Helical" evidence="7">
    <location>
        <begin position="344"/>
        <end position="365"/>
    </location>
</feature>
<feature type="binding site" evidence="5">
    <location>
        <position position="44"/>
    </location>
    <ligand>
        <name>ATP</name>
        <dbReference type="ChEBI" id="CHEBI:30616"/>
    </ligand>
</feature>
<dbReference type="InterPro" id="IPR011009">
    <property type="entry name" value="Kinase-like_dom_sf"/>
</dbReference>
<keyword evidence="7" id="KW-1133">Transmembrane helix</keyword>
<dbReference type="AlphaFoldDB" id="A0A7X6MF80"/>
<gene>
    <name evidence="9" type="ORF">HGB44_22705</name>
</gene>
<evidence type="ECO:0000256" key="6">
    <source>
        <dbReference type="SAM" id="MobiDB-lite"/>
    </source>
</evidence>
<comment type="caution">
    <text evidence="9">The sequence shown here is derived from an EMBL/GenBank/DDBJ whole genome shotgun (WGS) entry which is preliminary data.</text>
</comment>
<feature type="region of interest" description="Disordered" evidence="6">
    <location>
        <begin position="290"/>
        <end position="334"/>
    </location>
</feature>
<feature type="domain" description="Protein kinase" evidence="8">
    <location>
        <begin position="16"/>
        <end position="266"/>
    </location>
</feature>
<dbReference type="PROSITE" id="PS00107">
    <property type="entry name" value="PROTEIN_KINASE_ATP"/>
    <property type="match status" value="1"/>
</dbReference>
<dbReference type="InterPro" id="IPR017441">
    <property type="entry name" value="Protein_kinase_ATP_BS"/>
</dbReference>
<evidence type="ECO:0000256" key="3">
    <source>
        <dbReference type="ARBA" id="ARBA00022777"/>
    </source>
</evidence>
<dbReference type="Pfam" id="PF14219">
    <property type="entry name" value="DUF4328"/>
    <property type="match status" value="1"/>
</dbReference>
<dbReference type="Proteomes" id="UP000553209">
    <property type="component" value="Unassembled WGS sequence"/>
</dbReference>
<keyword evidence="2 5" id="KW-0547">Nucleotide-binding</keyword>
<keyword evidence="4 5" id="KW-0067">ATP-binding</keyword>
<evidence type="ECO:0000256" key="2">
    <source>
        <dbReference type="ARBA" id="ARBA00022741"/>
    </source>
</evidence>
<dbReference type="CDD" id="cd14014">
    <property type="entry name" value="STKc_PknB_like"/>
    <property type="match status" value="1"/>
</dbReference>
<name>A0A7X6MF80_9ACTN</name>
<dbReference type="Gene3D" id="1.10.510.10">
    <property type="entry name" value="Transferase(Phosphotransferase) domain 1"/>
    <property type="match status" value="1"/>
</dbReference>
<feature type="transmembrane region" description="Helical" evidence="7">
    <location>
        <begin position="496"/>
        <end position="519"/>
    </location>
</feature>
<keyword evidence="7" id="KW-0472">Membrane</keyword>
<dbReference type="Gene3D" id="3.30.200.20">
    <property type="entry name" value="Phosphorylase Kinase, domain 1"/>
    <property type="match status" value="1"/>
</dbReference>
<evidence type="ECO:0000256" key="4">
    <source>
        <dbReference type="ARBA" id="ARBA00022840"/>
    </source>
</evidence>
<protein>
    <submittedName>
        <fullName evidence="9">DUF4328 domain-containing protein</fullName>
    </submittedName>
</protein>
<evidence type="ECO:0000256" key="7">
    <source>
        <dbReference type="SAM" id="Phobius"/>
    </source>
</evidence>
<dbReference type="SUPFAM" id="SSF56112">
    <property type="entry name" value="Protein kinase-like (PK-like)"/>
    <property type="match status" value="1"/>
</dbReference>
<dbReference type="SMART" id="SM00220">
    <property type="entry name" value="S_TKc"/>
    <property type="match status" value="1"/>
</dbReference>
<dbReference type="EMBL" id="JAAXPG010000024">
    <property type="protein sequence ID" value="NKZ00457.1"/>
    <property type="molecule type" value="Genomic_DNA"/>
</dbReference>
<keyword evidence="3" id="KW-0418">Kinase</keyword>
<keyword evidence="1" id="KW-0808">Transferase</keyword>
<evidence type="ECO:0000256" key="5">
    <source>
        <dbReference type="PROSITE-ProRule" id="PRU10141"/>
    </source>
</evidence>
<reference evidence="9 10" key="1">
    <citation type="submission" date="2020-04" db="EMBL/GenBank/DDBJ databases">
        <title>MicrobeNet Type strains.</title>
        <authorList>
            <person name="Nicholson A.C."/>
        </authorList>
    </citation>
    <scope>NUCLEOTIDE SEQUENCE [LARGE SCALE GENOMIC DNA]</scope>
    <source>
        <strain evidence="9 10">ATCC 23612</strain>
    </source>
</reference>
<dbReference type="PROSITE" id="PS00108">
    <property type="entry name" value="PROTEIN_KINASE_ST"/>
    <property type="match status" value="1"/>
</dbReference>
<dbReference type="InterPro" id="IPR008271">
    <property type="entry name" value="Ser/Thr_kinase_AS"/>
</dbReference>
<dbReference type="PANTHER" id="PTHR43289:SF34">
    <property type="entry name" value="SERINE_THREONINE-PROTEIN KINASE YBDM-RELATED"/>
    <property type="match status" value="1"/>
</dbReference>
<keyword evidence="10" id="KW-1185">Reference proteome</keyword>
<sequence length="532" mass="55977">MPDPLNDGDPARIGPYRLTGRLGAGGMGQVFLGRSPGGRSVAVKVVRPELAQDPDFRRRFATEAAAARKVGGFYTAQVVDADTDANPPWLATAYVPGPSLHQAVVGHGPLPAGSVTVLAAGLAEGLAAVHAQGIVHRDLKPANVLLAEDGPRLIDFGIARALDATSRTQTSTVLGTAAFMSPEQAMGREVGPASDVFSLGCVLAFAATGHSPFGEGPGPAVAYRIVHEEPDLSGVPAPLTGLVGACLAKDPSARPGPDQVLAATAEGAGQGRWPPEAVTEVVTRHRTRALAPVDAPARGGTSAGPGQTPPPLSGRTEPFGSSTALESRPRDHGPQPLIGGGRTAIFWLLAVYTLICAVTALYLAGLAVGNWVTSLDIAVTGGVLMITRFVIGLGLAWCWLVWFRRARVVAERFAPGRVHYRPSMAVYGWFIPVGNLFIPKQIADDVWRASSPPGPRGAAAPAGLLHTWWALWLTTLLTWPLFWTPWMADGLYQHEPLLWGFVAVHVLVVPTAVVTALYVHRLSAMQEDGLGR</sequence>
<accession>A0A7X6MF80</accession>
<dbReference type="RefSeq" id="WP_061079183.1">
    <property type="nucleotide sequence ID" value="NZ_JAAXPG010000024.1"/>
</dbReference>
<organism evidence="9 10">
    <name type="scientific">Nocardiopsis alborubida</name>
    <dbReference type="NCBI Taxonomy" id="146802"/>
    <lineage>
        <taxon>Bacteria</taxon>
        <taxon>Bacillati</taxon>
        <taxon>Actinomycetota</taxon>
        <taxon>Actinomycetes</taxon>
        <taxon>Streptosporangiales</taxon>
        <taxon>Nocardiopsidaceae</taxon>
        <taxon>Nocardiopsis</taxon>
    </lineage>
</organism>
<feature type="transmembrane region" description="Helical" evidence="7">
    <location>
        <begin position="463"/>
        <end position="484"/>
    </location>
</feature>
<dbReference type="InterPro" id="IPR025565">
    <property type="entry name" value="DUF4328"/>
</dbReference>
<evidence type="ECO:0000259" key="8">
    <source>
        <dbReference type="PROSITE" id="PS50011"/>
    </source>
</evidence>
<evidence type="ECO:0000256" key="1">
    <source>
        <dbReference type="ARBA" id="ARBA00022679"/>
    </source>
</evidence>
<dbReference type="PANTHER" id="PTHR43289">
    <property type="entry name" value="MITOGEN-ACTIVATED PROTEIN KINASE KINASE KINASE 20-RELATED"/>
    <property type="match status" value="1"/>
</dbReference>
<dbReference type="Pfam" id="PF00069">
    <property type="entry name" value="Pkinase"/>
    <property type="match status" value="1"/>
</dbReference>